<dbReference type="AlphaFoldDB" id="A0A7W2FAL8"/>
<comment type="caution">
    <text evidence="1">The sequence shown here is derived from an EMBL/GenBank/DDBJ whole genome shotgun (WGS) entry which is preliminary data.</text>
</comment>
<evidence type="ECO:0000313" key="2">
    <source>
        <dbReference type="Proteomes" id="UP000573499"/>
    </source>
</evidence>
<keyword evidence="2" id="KW-1185">Reference proteome</keyword>
<dbReference type="RefSeq" id="WP_182153921.1">
    <property type="nucleotide sequence ID" value="NZ_JACEZU010000006.1"/>
</dbReference>
<dbReference type="EMBL" id="JACEZU010000006">
    <property type="protein sequence ID" value="MBA5688079.1"/>
    <property type="molecule type" value="Genomic_DNA"/>
</dbReference>
<evidence type="ECO:0000313" key="1">
    <source>
        <dbReference type="EMBL" id="MBA5688079.1"/>
    </source>
</evidence>
<name>A0A7W2FAL8_9BURK</name>
<reference evidence="1 2" key="1">
    <citation type="submission" date="2020-07" db="EMBL/GenBank/DDBJ databases">
        <title>Novel species isolated from subtropical streams in China.</title>
        <authorList>
            <person name="Lu H."/>
        </authorList>
    </citation>
    <scope>NUCLEOTIDE SEQUENCE [LARGE SCALE GENOMIC DNA]</scope>
    <source>
        <strain evidence="1 2">LX47W</strain>
    </source>
</reference>
<organism evidence="1 2">
    <name type="scientific">Rugamonas apoptosis</name>
    <dbReference type="NCBI Taxonomy" id="2758570"/>
    <lineage>
        <taxon>Bacteria</taxon>
        <taxon>Pseudomonadati</taxon>
        <taxon>Pseudomonadota</taxon>
        <taxon>Betaproteobacteria</taxon>
        <taxon>Burkholderiales</taxon>
        <taxon>Oxalobacteraceae</taxon>
        <taxon>Telluria group</taxon>
        <taxon>Rugamonas</taxon>
    </lineage>
</organism>
<proteinExistence type="predicted"/>
<dbReference type="Proteomes" id="UP000573499">
    <property type="component" value="Unassembled WGS sequence"/>
</dbReference>
<gene>
    <name evidence="1" type="ORF">H3H39_13600</name>
</gene>
<sequence length="56" mass="5906">MNKDLIKGILILVGVLLALAIFAVVATDDGFQKLSCMVRAILHGVSLTNIHSVCGL</sequence>
<protein>
    <submittedName>
        <fullName evidence="1">Uncharacterized protein</fullName>
    </submittedName>
</protein>
<accession>A0A7W2FAL8</accession>